<dbReference type="InterPro" id="IPR036640">
    <property type="entry name" value="ABC1_TM_sf"/>
</dbReference>
<dbReference type="InterPro" id="IPR017871">
    <property type="entry name" value="ABC_transporter-like_CS"/>
</dbReference>
<dbReference type="RefSeq" id="WP_207490312.1">
    <property type="nucleotide sequence ID" value="NZ_JADIJS010000009.1"/>
</dbReference>
<protein>
    <submittedName>
        <fullName evidence="13">ATP-binding cassette domain-containing protein</fullName>
    </submittedName>
</protein>
<keyword evidence="14" id="KW-1185">Reference proteome</keyword>
<evidence type="ECO:0000256" key="9">
    <source>
        <dbReference type="SAM" id="Phobius"/>
    </source>
</evidence>
<dbReference type="PANTHER" id="PTHR24221">
    <property type="entry name" value="ATP-BINDING CASSETTE SUB-FAMILY B"/>
    <property type="match status" value="1"/>
</dbReference>
<accession>A0ABS3K773</accession>
<keyword evidence="7 9" id="KW-1133">Transmembrane helix</keyword>
<evidence type="ECO:0000256" key="8">
    <source>
        <dbReference type="ARBA" id="ARBA00023136"/>
    </source>
</evidence>
<evidence type="ECO:0000259" key="11">
    <source>
        <dbReference type="PROSITE" id="PS50929"/>
    </source>
</evidence>
<sequence length="699" mass="77978">MNNQKIKLHRPEMVFQHETGECGLACISMFCSALGSSVELSELRDRFPVTSSGASLMELTEILAQQDIPALAVKFTMKEFENLPLPAILHFGGNHYVFVLERKGNYIRFYNPASGTVIIHSDAVRDSFTGYAVILDRTKYLCKQRTADAVASSKGRSRFLRRQPVPYIKRIFVGSLCVSGLTFVVPMLYSKVLDKGSFPEGWGIFPPFFAVIFAIIISAMMELMITKFAMKQRAQLSSAYLPGLFGQLLQKEMRFFERRPASDINQRLSSLSRVIVNSGQLHNTIAIALLTTLISTLIMCWLHPLLGGLALATILLYGAISLWYGQSREALHHAMENTSTERNDFTYETILSVGLIKSASLFRERCAKFAFKNEKVVSTVNEFQWLNTRQQLSYRVLADMENILMLALAMYLVSKQALSVGGLFAFVMCKQIALAAATEFFMAMISRKEQDIIEQRAQELLTLPATRATTQKTAFTRLEISHLTLSYGAERPVFHLPNLSLLEGEKIALIGLSGSGKSSLMKLLCGWLPLEEGSLVVDGEPTEWTTLQDSAFYQRPEDTLLSASVLENITLFGPPSKNVPAFQLIETLGLKHCIDALPHRHHTHISVTNPLLSAGQQQRLMVARALCCDKPLLLLDEPTANLDKANSQRVIEAIVSSPKTIIVSLHDPDLLVHFDRIIEIKEGNVIVRAHYLQSETLSA</sequence>
<feature type="transmembrane region" description="Helical" evidence="9">
    <location>
        <begin position="305"/>
        <end position="325"/>
    </location>
</feature>
<dbReference type="InterPro" id="IPR011527">
    <property type="entry name" value="ABC1_TM_dom"/>
</dbReference>
<dbReference type="Gene3D" id="1.20.1560.10">
    <property type="entry name" value="ABC transporter type 1, transmembrane domain"/>
    <property type="match status" value="1"/>
</dbReference>
<keyword evidence="6 13" id="KW-0067">ATP-binding</keyword>
<feature type="domain" description="ABC transporter" evidence="10">
    <location>
        <begin position="478"/>
        <end position="699"/>
    </location>
</feature>
<comment type="similarity">
    <text evidence="3">Belongs to the ABC transporter superfamily.</text>
</comment>
<evidence type="ECO:0000313" key="13">
    <source>
        <dbReference type="EMBL" id="MBO1042287.1"/>
    </source>
</evidence>
<dbReference type="InterPro" id="IPR003439">
    <property type="entry name" value="ABC_transporter-like_ATP-bd"/>
</dbReference>
<dbReference type="InterPro" id="IPR003593">
    <property type="entry name" value="AAA+_ATPase"/>
</dbReference>
<dbReference type="InterPro" id="IPR039421">
    <property type="entry name" value="Type_1_exporter"/>
</dbReference>
<dbReference type="Gene3D" id="3.90.70.10">
    <property type="entry name" value="Cysteine proteinases"/>
    <property type="match status" value="1"/>
</dbReference>
<keyword evidence="8 9" id="KW-0472">Membrane</keyword>
<name>A0ABS3K773_9HYPH</name>
<comment type="subcellular location">
    <subcellularLocation>
        <location evidence="1">Cell inner membrane</location>
    </subcellularLocation>
    <subcellularLocation>
        <location evidence="2">Cell membrane</location>
        <topology evidence="2">Multi-pass membrane protein</topology>
    </subcellularLocation>
</comment>
<dbReference type="CDD" id="cd07346">
    <property type="entry name" value="ABC_6TM_exporters"/>
    <property type="match status" value="1"/>
</dbReference>
<dbReference type="SMART" id="SM00382">
    <property type="entry name" value="AAA"/>
    <property type="match status" value="1"/>
</dbReference>
<dbReference type="Pfam" id="PF03412">
    <property type="entry name" value="Peptidase_C39"/>
    <property type="match status" value="1"/>
</dbReference>
<dbReference type="InterPro" id="IPR005074">
    <property type="entry name" value="Peptidase_C39"/>
</dbReference>
<dbReference type="PROSITE" id="PS00211">
    <property type="entry name" value="ABC_TRANSPORTER_1"/>
    <property type="match status" value="1"/>
</dbReference>
<evidence type="ECO:0000256" key="1">
    <source>
        <dbReference type="ARBA" id="ARBA00004533"/>
    </source>
</evidence>
<evidence type="ECO:0000256" key="4">
    <source>
        <dbReference type="ARBA" id="ARBA00022692"/>
    </source>
</evidence>
<dbReference type="PROSITE" id="PS50929">
    <property type="entry name" value="ABC_TM1F"/>
    <property type="match status" value="1"/>
</dbReference>
<evidence type="ECO:0000256" key="3">
    <source>
        <dbReference type="ARBA" id="ARBA00005417"/>
    </source>
</evidence>
<evidence type="ECO:0000256" key="2">
    <source>
        <dbReference type="ARBA" id="ARBA00004651"/>
    </source>
</evidence>
<reference evidence="13 14" key="1">
    <citation type="submission" date="2020-10" db="EMBL/GenBank/DDBJ databases">
        <title>Genomic characterization of underground lake bacteria from Wind Cave National Park: Insight into the archetypical LuxI/LuxR and identification of LuxR solos.</title>
        <authorList>
            <person name="Wengert P.C."/>
            <person name="Savka M.A."/>
        </authorList>
    </citation>
    <scope>NUCLEOTIDE SEQUENCE [LARGE SCALE GENOMIC DNA]</scope>
    <source>
        <strain evidence="13 14">SD316</strain>
    </source>
</reference>
<keyword evidence="5" id="KW-0547">Nucleotide-binding</keyword>
<dbReference type="Pfam" id="PF00664">
    <property type="entry name" value="ABC_membrane"/>
    <property type="match status" value="1"/>
</dbReference>
<evidence type="ECO:0000256" key="6">
    <source>
        <dbReference type="ARBA" id="ARBA00022840"/>
    </source>
</evidence>
<dbReference type="PANTHER" id="PTHR24221:SF606">
    <property type="entry name" value="COLICIN V SECRETION-PROCESSING ATP-BINDING PROTEIN"/>
    <property type="match status" value="1"/>
</dbReference>
<feature type="domain" description="Peptidase C39" evidence="12">
    <location>
        <begin position="16"/>
        <end position="135"/>
    </location>
</feature>
<dbReference type="PROSITE" id="PS50990">
    <property type="entry name" value="PEPTIDASE_C39"/>
    <property type="match status" value="1"/>
</dbReference>
<dbReference type="PROSITE" id="PS50893">
    <property type="entry name" value="ABC_TRANSPORTER_2"/>
    <property type="match status" value="1"/>
</dbReference>
<gene>
    <name evidence="13" type="ORF">IPV26_21740</name>
</gene>
<feature type="domain" description="ABC transmembrane type-1" evidence="11">
    <location>
        <begin position="171"/>
        <end position="449"/>
    </location>
</feature>
<evidence type="ECO:0000313" key="14">
    <source>
        <dbReference type="Proteomes" id="UP000718278"/>
    </source>
</evidence>
<evidence type="ECO:0000256" key="7">
    <source>
        <dbReference type="ARBA" id="ARBA00022989"/>
    </source>
</evidence>
<dbReference type="SUPFAM" id="SSF52540">
    <property type="entry name" value="P-loop containing nucleoside triphosphate hydrolases"/>
    <property type="match status" value="1"/>
</dbReference>
<evidence type="ECO:0000256" key="5">
    <source>
        <dbReference type="ARBA" id="ARBA00022741"/>
    </source>
</evidence>
<dbReference type="InterPro" id="IPR027417">
    <property type="entry name" value="P-loop_NTPase"/>
</dbReference>
<evidence type="ECO:0000259" key="12">
    <source>
        <dbReference type="PROSITE" id="PS50990"/>
    </source>
</evidence>
<feature type="transmembrane region" description="Helical" evidence="9">
    <location>
        <begin position="281"/>
        <end position="299"/>
    </location>
</feature>
<dbReference type="GO" id="GO:0005524">
    <property type="term" value="F:ATP binding"/>
    <property type="evidence" value="ECO:0007669"/>
    <property type="project" value="UniProtKB-KW"/>
</dbReference>
<dbReference type="Gene3D" id="3.40.50.300">
    <property type="entry name" value="P-loop containing nucleotide triphosphate hydrolases"/>
    <property type="match status" value="1"/>
</dbReference>
<dbReference type="Proteomes" id="UP000718278">
    <property type="component" value="Unassembled WGS sequence"/>
</dbReference>
<evidence type="ECO:0000259" key="10">
    <source>
        <dbReference type="PROSITE" id="PS50893"/>
    </source>
</evidence>
<keyword evidence="4 9" id="KW-0812">Transmembrane</keyword>
<organism evidence="13 14">
    <name type="scientific">Brucella pituitosa</name>
    <dbReference type="NCBI Taxonomy" id="571256"/>
    <lineage>
        <taxon>Bacteria</taxon>
        <taxon>Pseudomonadati</taxon>
        <taxon>Pseudomonadota</taxon>
        <taxon>Alphaproteobacteria</taxon>
        <taxon>Hyphomicrobiales</taxon>
        <taxon>Brucellaceae</taxon>
        <taxon>Brucella/Ochrobactrum group</taxon>
        <taxon>Brucella</taxon>
    </lineage>
</organism>
<proteinExistence type="inferred from homology"/>
<feature type="transmembrane region" description="Helical" evidence="9">
    <location>
        <begin position="201"/>
        <end position="225"/>
    </location>
</feature>
<dbReference type="EMBL" id="JADIJS010000009">
    <property type="protein sequence ID" value="MBO1042287.1"/>
    <property type="molecule type" value="Genomic_DNA"/>
</dbReference>
<comment type="caution">
    <text evidence="13">The sequence shown here is derived from an EMBL/GenBank/DDBJ whole genome shotgun (WGS) entry which is preliminary data.</text>
</comment>
<dbReference type="Pfam" id="PF00005">
    <property type="entry name" value="ABC_tran"/>
    <property type="match status" value="1"/>
</dbReference>
<feature type="transmembrane region" description="Helical" evidence="9">
    <location>
        <begin position="167"/>
        <end position="189"/>
    </location>
</feature>
<dbReference type="SUPFAM" id="SSF90123">
    <property type="entry name" value="ABC transporter transmembrane region"/>
    <property type="match status" value="1"/>
</dbReference>
<feature type="transmembrane region" description="Helical" evidence="9">
    <location>
        <begin position="396"/>
        <end position="414"/>
    </location>
</feature>